<keyword evidence="3" id="KW-1185">Reference proteome</keyword>
<keyword evidence="1" id="KW-0175">Coiled coil</keyword>
<reference evidence="2 3" key="1">
    <citation type="journal article" date="2015" name="Antonie Van Leeuwenhoek">
        <title>Streptomyces klenkii sp. nov., isolated from deep marine sediment.</title>
        <authorList>
            <person name="Veyisoglu A."/>
            <person name="Sahin N."/>
        </authorList>
    </citation>
    <scope>NUCLEOTIDE SEQUENCE [LARGE SCALE GENOMIC DNA]</scope>
    <source>
        <strain evidence="2 3">KCTC 29202</strain>
    </source>
</reference>
<evidence type="ECO:0000313" key="3">
    <source>
        <dbReference type="Proteomes" id="UP000270343"/>
    </source>
</evidence>
<protein>
    <recommendedName>
        <fullName evidence="4">Phage tail tape measure protein</fullName>
    </recommendedName>
</protein>
<evidence type="ECO:0000256" key="1">
    <source>
        <dbReference type="SAM" id="Coils"/>
    </source>
</evidence>
<accession>A0A3B0AQZ0</accession>
<comment type="caution">
    <text evidence="2">The sequence shown here is derived from an EMBL/GenBank/DDBJ whole genome shotgun (WGS) entry which is preliminary data.</text>
</comment>
<evidence type="ECO:0008006" key="4">
    <source>
        <dbReference type="Google" id="ProtNLM"/>
    </source>
</evidence>
<dbReference type="OrthoDB" id="2183194at2"/>
<proteinExistence type="predicted"/>
<dbReference type="RefSeq" id="WP_120759291.1">
    <property type="nucleotide sequence ID" value="NZ_RBAM01000024.1"/>
</dbReference>
<dbReference type="Gene3D" id="1.10.287.1490">
    <property type="match status" value="1"/>
</dbReference>
<evidence type="ECO:0000313" key="2">
    <source>
        <dbReference type="EMBL" id="RKN61857.1"/>
    </source>
</evidence>
<dbReference type="AlphaFoldDB" id="A0A3B0AQZ0"/>
<name>A0A3B0AQZ0_9ACTN</name>
<feature type="coiled-coil region" evidence="1">
    <location>
        <begin position="805"/>
        <end position="861"/>
    </location>
</feature>
<sequence length="987" mass="104154">MSADSVNIVVRASDDTRAGLAQVNRSIANLRQQARTAAPALTALGARATAAAAALKLLREEAQGASRELRTLRGRAAAAAAAINDVRTNSRSASTSLRTLSTRADGANARIGDLGAGTRRLKGDMDDLDGAVTKVAAGLTGLRGKVGTVTIANRNATQGMRRLRAAALLLSPALLPIAAAAAPIAAGLGAATVALTAFGVAAGRQVKHMADAVSAETAYLDAVEEHGRTTTEAAQAELAWHRELEQMPPAARAAAAELRILRNDYTRWSDSLARDTTRPLIHGMQTLRALFEPMTPLIQGSSRELDRWMALARGGIDTPGFDSFMSRFAEFSEETLSRARIGLIEFTQAAEAGDVGQDFREFMDYARQNSPLVADTLGNLTQVITNLLIGASDTGVSILGLVNALAQLASALPPDLIGALLSTYAALRLVRLGIAGVTAVATSGAIARLSAFVAAARMNGVGAALGGVAAGMSRVQKAMVALGGLALVAVGISQIAKAARGAPPDVDRLTTSLMRLSDTGEFTGELRQTFGDIDGLIEKIDQLNERAEARHGGAEGIFGFRIPLLDDLSDAIEGAVDDMAHGSTSLNALQDDFEGLDQALAGMASSGHADAAAEGFARIREAAIEGGHSISEINDLFPEYRATLEAVRAEQDLIARGMGLFGEQALRVGERLQEQRLSADGLRQSIVALNEVQRAGLGGMIAFEQAIDDAGAAAEENAGRLRMVDGELDLNSEAAREAATALQDLASRTDDAAAAARDNGESWAHVSEIYGRGREALIASAEQMGLTGAQARALAEDILNIPDREVMLRGDISDLEDRLREARDRLRRVPDSRKARVRADISNLEDRLREARRELNSLRDRTVTVYHRSIYSEERTYWTDRSGGRNQTARAHGGVVGTAAAGGPRSRMTLVGEHGPELVDLPAGSRVRSNPDSRRISAMGGGPAGPVVLELRSSGSRVDDMLLWILRDAIKVRGGDVQIVLGQDGWG</sequence>
<dbReference type="Proteomes" id="UP000270343">
    <property type="component" value="Unassembled WGS sequence"/>
</dbReference>
<gene>
    <name evidence="2" type="ORF">D7231_31790</name>
</gene>
<dbReference type="EMBL" id="RBAM01000024">
    <property type="protein sequence ID" value="RKN61857.1"/>
    <property type="molecule type" value="Genomic_DNA"/>
</dbReference>
<organism evidence="2 3">
    <name type="scientific">Streptomyces klenkii</name>
    <dbReference type="NCBI Taxonomy" id="1420899"/>
    <lineage>
        <taxon>Bacteria</taxon>
        <taxon>Bacillati</taxon>
        <taxon>Actinomycetota</taxon>
        <taxon>Actinomycetes</taxon>
        <taxon>Kitasatosporales</taxon>
        <taxon>Streptomycetaceae</taxon>
        <taxon>Streptomyces</taxon>
    </lineage>
</organism>